<dbReference type="HOGENOM" id="CLU_000445_90_11_10"/>
<sequence>MEIHCLRSCSEIRAPNLTLISAIFVTKQGIMFRTFLRSYKVILLYGVSLAALLFLMRWLEFRLLIIDHAIELYAAVIAIVFLVLGIWLAKQLTKPKTVLVEKTIYVSPSENFERNEKVVEELGISKRELEVLELIAQGFSNHEIAERLFVSLNTIKTHSSKLFEKLEVNRRTQAVEVAKRLGIISL</sequence>
<dbReference type="PANTHER" id="PTHR44688:SF16">
    <property type="entry name" value="DNA-BINDING TRANSCRIPTIONAL ACTIVATOR DEVR_DOSR"/>
    <property type="match status" value="1"/>
</dbReference>
<keyword evidence="1" id="KW-0805">Transcription regulation</keyword>
<evidence type="ECO:0000259" key="5">
    <source>
        <dbReference type="PROSITE" id="PS50043"/>
    </source>
</evidence>
<reference evidence="6 7" key="1">
    <citation type="journal article" date="2011" name="Stand. Genomic Sci.">
        <title>Complete genome sequence of the gliding freshwater bacterium Fluviicola taffensis type strain (RW262).</title>
        <authorList>
            <person name="Woyke T."/>
            <person name="Chertkov O."/>
            <person name="Lapidus A."/>
            <person name="Nolan M."/>
            <person name="Lucas S."/>
            <person name="Del Rio T.G."/>
            <person name="Tice H."/>
            <person name="Cheng J.F."/>
            <person name="Tapia R."/>
            <person name="Han C."/>
            <person name="Goodwin L."/>
            <person name="Pitluck S."/>
            <person name="Liolios K."/>
            <person name="Pagani I."/>
            <person name="Ivanova N."/>
            <person name="Huntemann M."/>
            <person name="Mavromatis K."/>
            <person name="Mikhailova N."/>
            <person name="Pati A."/>
            <person name="Chen A."/>
            <person name="Palaniappan K."/>
            <person name="Land M."/>
            <person name="Hauser L."/>
            <person name="Brambilla E.M."/>
            <person name="Rohde M."/>
            <person name="Mwirichia R."/>
            <person name="Sikorski J."/>
            <person name="Tindall B.J."/>
            <person name="Goker M."/>
            <person name="Bristow J."/>
            <person name="Eisen J.A."/>
            <person name="Markowitz V."/>
            <person name="Hugenholtz P."/>
            <person name="Klenk H.P."/>
            <person name="Kyrpides N.C."/>
        </authorList>
    </citation>
    <scope>NUCLEOTIDE SEQUENCE [LARGE SCALE GENOMIC DNA]</scope>
    <source>
        <strain evidence="7">DSM 16823 / RW262 / RW262</strain>
    </source>
</reference>
<keyword evidence="7" id="KW-1185">Reference proteome</keyword>
<dbReference type="AlphaFoldDB" id="F2IGC3"/>
<dbReference type="Proteomes" id="UP000007463">
    <property type="component" value="Chromosome"/>
</dbReference>
<dbReference type="eggNOG" id="COG2197">
    <property type="taxonomic scope" value="Bacteria"/>
</dbReference>
<evidence type="ECO:0000256" key="3">
    <source>
        <dbReference type="ARBA" id="ARBA00023163"/>
    </source>
</evidence>
<dbReference type="GO" id="GO:0003677">
    <property type="term" value="F:DNA binding"/>
    <property type="evidence" value="ECO:0007669"/>
    <property type="project" value="UniProtKB-KW"/>
</dbReference>
<feature type="transmembrane region" description="Helical" evidence="4">
    <location>
        <begin position="70"/>
        <end position="89"/>
    </location>
</feature>
<evidence type="ECO:0000313" key="6">
    <source>
        <dbReference type="EMBL" id="AEA45789.1"/>
    </source>
</evidence>
<dbReference type="PRINTS" id="PR00038">
    <property type="entry name" value="HTHLUXR"/>
</dbReference>
<keyword evidence="4" id="KW-0472">Membrane</keyword>
<dbReference type="STRING" id="755732.Fluta_3823"/>
<dbReference type="SUPFAM" id="SSF46894">
    <property type="entry name" value="C-terminal effector domain of the bipartite response regulators"/>
    <property type="match status" value="1"/>
</dbReference>
<dbReference type="GO" id="GO:0006355">
    <property type="term" value="P:regulation of DNA-templated transcription"/>
    <property type="evidence" value="ECO:0007669"/>
    <property type="project" value="InterPro"/>
</dbReference>
<dbReference type="EMBL" id="CP002542">
    <property type="protein sequence ID" value="AEA45789.1"/>
    <property type="molecule type" value="Genomic_DNA"/>
</dbReference>
<dbReference type="Pfam" id="PF00196">
    <property type="entry name" value="GerE"/>
    <property type="match status" value="1"/>
</dbReference>
<dbReference type="PANTHER" id="PTHR44688">
    <property type="entry name" value="DNA-BINDING TRANSCRIPTIONAL ACTIVATOR DEVR_DOSR"/>
    <property type="match status" value="1"/>
</dbReference>
<keyword evidence="3" id="KW-0804">Transcription</keyword>
<dbReference type="KEGG" id="fte:Fluta_3823"/>
<reference evidence="7" key="2">
    <citation type="submission" date="2011-02" db="EMBL/GenBank/DDBJ databases">
        <title>The complete genome of Fluviicola taffensis DSM 16823.</title>
        <authorList>
            <consortium name="US DOE Joint Genome Institute (JGI-PGF)"/>
            <person name="Lucas S."/>
            <person name="Copeland A."/>
            <person name="Lapidus A."/>
            <person name="Bruce D."/>
            <person name="Goodwin L."/>
            <person name="Pitluck S."/>
            <person name="Kyrpides N."/>
            <person name="Mavromatis K."/>
            <person name="Ivanova N."/>
            <person name="Mikhailova N."/>
            <person name="Pagani I."/>
            <person name="Chertkov O."/>
            <person name="Detter J.C."/>
            <person name="Han C."/>
            <person name="Tapia R."/>
            <person name="Land M."/>
            <person name="Hauser L."/>
            <person name="Markowitz V."/>
            <person name="Cheng J.-F."/>
            <person name="Hugenholtz P."/>
            <person name="Woyke T."/>
            <person name="Wu D."/>
            <person name="Tindall B."/>
            <person name="Pomrenke H.G."/>
            <person name="Brambilla E."/>
            <person name="Klenk H.-P."/>
            <person name="Eisen J.A."/>
        </authorList>
    </citation>
    <scope>NUCLEOTIDE SEQUENCE [LARGE SCALE GENOMIC DNA]</scope>
    <source>
        <strain evidence="7">DSM 16823 / RW262 / RW262</strain>
    </source>
</reference>
<dbReference type="PROSITE" id="PS50043">
    <property type="entry name" value="HTH_LUXR_2"/>
    <property type="match status" value="1"/>
</dbReference>
<evidence type="ECO:0000256" key="2">
    <source>
        <dbReference type="ARBA" id="ARBA00023125"/>
    </source>
</evidence>
<evidence type="ECO:0000313" key="7">
    <source>
        <dbReference type="Proteomes" id="UP000007463"/>
    </source>
</evidence>
<proteinExistence type="predicted"/>
<dbReference type="InterPro" id="IPR016032">
    <property type="entry name" value="Sig_transdc_resp-reg_C-effctor"/>
</dbReference>
<dbReference type="CDD" id="cd06170">
    <property type="entry name" value="LuxR_C_like"/>
    <property type="match status" value="1"/>
</dbReference>
<dbReference type="Gene3D" id="1.10.10.10">
    <property type="entry name" value="Winged helix-like DNA-binding domain superfamily/Winged helix DNA-binding domain"/>
    <property type="match status" value="1"/>
</dbReference>
<keyword evidence="4" id="KW-1133">Transmembrane helix</keyword>
<gene>
    <name evidence="6" type="ordered locus">Fluta_3823</name>
</gene>
<evidence type="ECO:0000256" key="4">
    <source>
        <dbReference type="SAM" id="Phobius"/>
    </source>
</evidence>
<dbReference type="InterPro" id="IPR036388">
    <property type="entry name" value="WH-like_DNA-bd_sf"/>
</dbReference>
<organism evidence="6 7">
    <name type="scientific">Fluviicola taffensis (strain DSM 16823 / NCIMB 13979 / RW262)</name>
    <dbReference type="NCBI Taxonomy" id="755732"/>
    <lineage>
        <taxon>Bacteria</taxon>
        <taxon>Pseudomonadati</taxon>
        <taxon>Bacteroidota</taxon>
        <taxon>Flavobacteriia</taxon>
        <taxon>Flavobacteriales</taxon>
        <taxon>Crocinitomicaceae</taxon>
        <taxon>Fluviicola</taxon>
    </lineage>
</organism>
<keyword evidence="2" id="KW-0238">DNA-binding</keyword>
<keyword evidence="4" id="KW-0812">Transmembrane</keyword>
<name>F2IGC3_FLUTR</name>
<feature type="transmembrane region" description="Helical" evidence="4">
    <location>
        <begin position="41"/>
        <end position="58"/>
    </location>
</feature>
<protein>
    <submittedName>
        <fullName evidence="6">ATP-dependent transcriptional regulator, MalT-like, LuxR family</fullName>
    </submittedName>
</protein>
<evidence type="ECO:0000256" key="1">
    <source>
        <dbReference type="ARBA" id="ARBA00023015"/>
    </source>
</evidence>
<feature type="domain" description="HTH luxR-type" evidence="5">
    <location>
        <begin position="117"/>
        <end position="182"/>
    </location>
</feature>
<dbReference type="InterPro" id="IPR000792">
    <property type="entry name" value="Tscrpt_reg_LuxR_C"/>
</dbReference>
<dbReference type="SMART" id="SM00421">
    <property type="entry name" value="HTH_LUXR"/>
    <property type="match status" value="1"/>
</dbReference>
<accession>F2IGC3</accession>